<dbReference type="Proteomes" id="UP000198983">
    <property type="component" value="Chromosome I"/>
</dbReference>
<keyword evidence="8 10" id="KW-0472">Membrane</keyword>
<dbReference type="InterPro" id="IPR036318">
    <property type="entry name" value="FAD-bd_PCMH-like_sf"/>
</dbReference>
<keyword evidence="4 10" id="KW-0812">Transmembrane</keyword>
<comment type="subcellular location">
    <subcellularLocation>
        <location evidence="1">Cell membrane</location>
        <topology evidence="1">Multi-pass membrane protein</topology>
    </subcellularLocation>
</comment>
<feature type="domain" description="CNNM transmembrane" evidence="13">
    <location>
        <begin position="1"/>
        <end position="202"/>
    </location>
</feature>
<dbReference type="PANTHER" id="PTHR43099:SF6">
    <property type="entry name" value="UPF0053 PROTEIN RV1842C"/>
    <property type="match status" value="1"/>
</dbReference>
<dbReference type="SUPFAM" id="SSF56176">
    <property type="entry name" value="FAD-binding/transporter-associated domain-like"/>
    <property type="match status" value="1"/>
</dbReference>
<evidence type="ECO:0000256" key="5">
    <source>
        <dbReference type="ARBA" id="ARBA00022737"/>
    </source>
</evidence>
<organism evidence="14 15">
    <name type="scientific">Actinopolymorpha singaporensis</name>
    <dbReference type="NCBI Taxonomy" id="117157"/>
    <lineage>
        <taxon>Bacteria</taxon>
        <taxon>Bacillati</taxon>
        <taxon>Actinomycetota</taxon>
        <taxon>Actinomycetes</taxon>
        <taxon>Propionibacteriales</taxon>
        <taxon>Actinopolymorphaceae</taxon>
        <taxon>Actinopolymorpha</taxon>
    </lineage>
</organism>
<evidence type="ECO:0000256" key="6">
    <source>
        <dbReference type="ARBA" id="ARBA00022989"/>
    </source>
</evidence>
<accession>A0A1H1QM31</accession>
<dbReference type="PANTHER" id="PTHR43099">
    <property type="entry name" value="UPF0053 PROTEIN YRKA"/>
    <property type="match status" value="1"/>
</dbReference>
<keyword evidence="3" id="KW-1003">Cell membrane</keyword>
<keyword evidence="5" id="KW-0677">Repeat</keyword>
<dbReference type="InterPro" id="IPR046342">
    <property type="entry name" value="CBS_dom_sf"/>
</dbReference>
<evidence type="ECO:0000256" key="4">
    <source>
        <dbReference type="ARBA" id="ARBA00022692"/>
    </source>
</evidence>
<evidence type="ECO:0000259" key="13">
    <source>
        <dbReference type="PROSITE" id="PS51846"/>
    </source>
</evidence>
<keyword evidence="7 9" id="KW-0129">CBS domain</keyword>
<dbReference type="Pfam" id="PF03471">
    <property type="entry name" value="CorC_HlyC"/>
    <property type="match status" value="1"/>
</dbReference>
<evidence type="ECO:0000256" key="9">
    <source>
        <dbReference type="PROSITE-ProRule" id="PRU00703"/>
    </source>
</evidence>
<dbReference type="InterPro" id="IPR051676">
    <property type="entry name" value="UPF0053_domain"/>
</dbReference>
<gene>
    <name evidence="14" type="ORF">SAMN04489717_2072</name>
</gene>
<dbReference type="PROSITE" id="PS51371">
    <property type="entry name" value="CBS"/>
    <property type="match status" value="1"/>
</dbReference>
<proteinExistence type="inferred from homology"/>
<dbReference type="AlphaFoldDB" id="A0A1H1QM31"/>
<feature type="domain" description="CBS" evidence="12">
    <location>
        <begin position="287"/>
        <end position="347"/>
    </location>
</feature>
<evidence type="ECO:0000256" key="10">
    <source>
        <dbReference type="PROSITE-ProRule" id="PRU01193"/>
    </source>
</evidence>
<evidence type="ECO:0000313" key="14">
    <source>
        <dbReference type="EMBL" id="SDS24520.1"/>
    </source>
</evidence>
<dbReference type="InterPro" id="IPR016169">
    <property type="entry name" value="FAD-bd_PCMH_sub2"/>
</dbReference>
<evidence type="ECO:0000256" key="2">
    <source>
        <dbReference type="ARBA" id="ARBA00006337"/>
    </source>
</evidence>
<dbReference type="Gene3D" id="3.30.465.10">
    <property type="match status" value="1"/>
</dbReference>
<dbReference type="InterPro" id="IPR005170">
    <property type="entry name" value="Transptr-assoc_dom"/>
</dbReference>
<dbReference type="RefSeq" id="WP_092652726.1">
    <property type="nucleotide sequence ID" value="NZ_LT629732.1"/>
</dbReference>
<dbReference type="PROSITE" id="PS51846">
    <property type="entry name" value="CNNM"/>
    <property type="match status" value="1"/>
</dbReference>
<dbReference type="STRING" id="117157.SAMN04489717_2072"/>
<keyword evidence="6 10" id="KW-1133">Transmembrane helix</keyword>
<feature type="region of interest" description="Disordered" evidence="11">
    <location>
        <begin position="429"/>
        <end position="478"/>
    </location>
</feature>
<dbReference type="GO" id="GO:0005886">
    <property type="term" value="C:plasma membrane"/>
    <property type="evidence" value="ECO:0007669"/>
    <property type="project" value="UniProtKB-SubCell"/>
</dbReference>
<dbReference type="GO" id="GO:0050660">
    <property type="term" value="F:flavin adenine dinucleotide binding"/>
    <property type="evidence" value="ECO:0007669"/>
    <property type="project" value="InterPro"/>
</dbReference>
<evidence type="ECO:0000256" key="11">
    <source>
        <dbReference type="SAM" id="MobiDB-lite"/>
    </source>
</evidence>
<dbReference type="SUPFAM" id="SSF54631">
    <property type="entry name" value="CBS-domain pair"/>
    <property type="match status" value="1"/>
</dbReference>
<evidence type="ECO:0000256" key="7">
    <source>
        <dbReference type="ARBA" id="ARBA00023122"/>
    </source>
</evidence>
<keyword evidence="15" id="KW-1185">Reference proteome</keyword>
<evidence type="ECO:0000256" key="1">
    <source>
        <dbReference type="ARBA" id="ARBA00004651"/>
    </source>
</evidence>
<comment type="similarity">
    <text evidence="2">Belongs to the UPF0053 family.</text>
</comment>
<evidence type="ECO:0000256" key="3">
    <source>
        <dbReference type="ARBA" id="ARBA00022475"/>
    </source>
</evidence>
<evidence type="ECO:0000259" key="12">
    <source>
        <dbReference type="PROSITE" id="PS51371"/>
    </source>
</evidence>
<feature type="compositionally biased region" description="Basic and acidic residues" evidence="11">
    <location>
        <begin position="429"/>
        <end position="439"/>
    </location>
</feature>
<protein>
    <submittedName>
        <fullName evidence="14">Hemolysin, contains CBS domains</fullName>
    </submittedName>
</protein>
<evidence type="ECO:0000256" key="8">
    <source>
        <dbReference type="ARBA" id="ARBA00023136"/>
    </source>
</evidence>
<dbReference type="InterPro" id="IPR002550">
    <property type="entry name" value="CNNM"/>
</dbReference>
<dbReference type="CDD" id="cd04590">
    <property type="entry name" value="CBS_pair_CorC_HlyC_assoc"/>
    <property type="match status" value="1"/>
</dbReference>
<evidence type="ECO:0000313" key="15">
    <source>
        <dbReference type="Proteomes" id="UP000198983"/>
    </source>
</evidence>
<dbReference type="InterPro" id="IPR044751">
    <property type="entry name" value="Ion_transp-like_CBS"/>
</dbReference>
<dbReference type="InterPro" id="IPR000644">
    <property type="entry name" value="CBS_dom"/>
</dbReference>
<sequence length="478" mass="50530">MLTAVLVAASVLLILVCGVFVAAEFSLVTVSRPAVQRAAEAGMKGARSLEAALPNLSTHLSSAQIGITLTNLAVGWLAEPAVAKLLHAPLTAVGVGDGAVRGISLTLALVLVTLATMVFGELVPKNLAIAHPLGVARMVQLPQRVFTTATKPLTGALNSTANRVVRALGIEPQEELASARTPEELVSVVRSSAESGSLARSTAALVERMLRFDDKRARDVITPRTRLVWLADHDPAQRVIDLAREHGLSRFPVARGDDLDDIVGVVELSQAVAVPAAERATTTVGTLAGEPLVVPDTAPLDEVLWALRDYRTELCVVLDEYGGTAGITTFEDVVEEIVGEVSDEHDEQTPTHERTGDGWVISGLLRPDEVRDLTGIRLPADDHRYETVAGLVLHLLGKVPDAGDVAAVDGVRITVARMDNHRIDQVHLERVSDGDHPGDVQEEGGLGAGDRHGGNGHGDNGQAGNRQARNGHRGAGHE</sequence>
<name>A0A1H1QM31_9ACTN</name>
<feature type="compositionally biased region" description="Basic residues" evidence="11">
    <location>
        <begin position="469"/>
        <end position="478"/>
    </location>
</feature>
<dbReference type="Pfam" id="PF01595">
    <property type="entry name" value="CNNM"/>
    <property type="match status" value="1"/>
</dbReference>
<dbReference type="OrthoDB" id="110231at2"/>
<dbReference type="EMBL" id="LT629732">
    <property type="protein sequence ID" value="SDS24520.1"/>
    <property type="molecule type" value="Genomic_DNA"/>
</dbReference>
<dbReference type="SMART" id="SM01091">
    <property type="entry name" value="CorC_HlyC"/>
    <property type="match status" value="1"/>
</dbReference>
<dbReference type="Pfam" id="PF00571">
    <property type="entry name" value="CBS"/>
    <property type="match status" value="2"/>
</dbReference>
<dbReference type="Gene3D" id="3.10.580.10">
    <property type="entry name" value="CBS-domain"/>
    <property type="match status" value="1"/>
</dbReference>
<reference evidence="14 15" key="1">
    <citation type="submission" date="2016-10" db="EMBL/GenBank/DDBJ databases">
        <authorList>
            <person name="de Groot N.N."/>
        </authorList>
    </citation>
    <scope>NUCLEOTIDE SEQUENCE [LARGE SCALE GENOMIC DNA]</scope>
    <source>
        <strain evidence="14 15">DSM 22024</strain>
    </source>
</reference>